<dbReference type="Pfam" id="PF13715">
    <property type="entry name" value="CarbopepD_reg_2"/>
    <property type="match status" value="1"/>
</dbReference>
<evidence type="ECO:0000313" key="6">
    <source>
        <dbReference type="Proteomes" id="UP000837803"/>
    </source>
</evidence>
<feature type="chain" id="PRO_5045546858" description="Mucoidy inhibitor MuiA family protein" evidence="2">
    <location>
        <begin position="22"/>
        <end position="633"/>
    </location>
</feature>
<dbReference type="PANTHER" id="PTHR31005:SF8">
    <property type="entry name" value="DUF4139 DOMAIN-CONTAINING PROTEIN"/>
    <property type="match status" value="1"/>
</dbReference>
<evidence type="ECO:0000259" key="3">
    <source>
        <dbReference type="Pfam" id="PF13598"/>
    </source>
</evidence>
<dbReference type="InterPro" id="IPR011935">
    <property type="entry name" value="CHP02231"/>
</dbReference>
<name>A0ABM9B4L2_9BACT</name>
<evidence type="ECO:0000256" key="2">
    <source>
        <dbReference type="SAM" id="SignalP"/>
    </source>
</evidence>
<dbReference type="Proteomes" id="UP000837803">
    <property type="component" value="Unassembled WGS sequence"/>
</dbReference>
<dbReference type="NCBIfam" id="TIGR02231">
    <property type="entry name" value="mucoidy inhibitor MuiA family protein"/>
    <property type="match status" value="2"/>
</dbReference>
<evidence type="ECO:0008006" key="7">
    <source>
        <dbReference type="Google" id="ProtNLM"/>
    </source>
</evidence>
<feature type="domain" description="DUF4139" evidence="3">
    <location>
        <begin position="218"/>
        <end position="624"/>
    </location>
</feature>
<keyword evidence="6" id="KW-1185">Reference proteome</keyword>
<feature type="domain" description="DUF4140" evidence="4">
    <location>
        <begin position="34"/>
        <end position="132"/>
    </location>
</feature>
<dbReference type="InterPro" id="IPR025554">
    <property type="entry name" value="DUF4140"/>
</dbReference>
<sequence length="633" mass="69798">MRLLVYLSLILCTCVPALLLAQDELTVPSTIDHATVYLAGAQVQRSGQADLPEGRTMLVFKGLTSTLDPASVQVTADADGLLILSVSHRLHFPEVDTSAAQDDIYARIDRLEDRRRHLLTEVEIAKEEEALLRENRKLGGEDQGLSAADLAAGVRFHRERITAIKRSYLVLRDSLRTNADRREALQRQLAERAQDTRVPATSEVIVIVEAERAVRSPLTLTYLVADASWTPQYDVRVEATDEPLDLQYHASVRQSSGEDWTDVQLSLSTGDPSESAVVPVLQTWRLREGQLPPTYETVLPKGNAVAIRQVTGTVTDEEGVSMIGASVRVVGTTIGTATDIDGQFQLELPDEASALVINYTGFDEQTIPITSETLTITLLEATTMLDEVVVTAYGIQGRAAGINIDNSNIKRQRPNNPFPSAPVPTQTQRRATTVTFAIELPYSIPSDGKARRVEIQRYAIPAAYQHIAVPKRTEDVYLSATIRDWEQYDLISGDLQLFFEGTYLGTSRLDVDKTADSLSISLGRDAGVIVSREPNQEYRQRSGLFGGKQVASRGWTISVRNTKTQPIRLTLLDQVPVSAQGNIDVETDLAGSGRLDEETGEISWQLDLPAGTERKVTFGYSVRYGGYERVYLE</sequence>
<dbReference type="Pfam" id="PF13600">
    <property type="entry name" value="DUF4140"/>
    <property type="match status" value="1"/>
</dbReference>
<reference evidence="5" key="1">
    <citation type="submission" date="2021-12" db="EMBL/GenBank/DDBJ databases">
        <authorList>
            <person name="Rodrigo-Torres L."/>
            <person name="Arahal R. D."/>
            <person name="Lucena T."/>
        </authorList>
    </citation>
    <scope>NUCLEOTIDE SEQUENCE</scope>
    <source>
        <strain evidence="5">CECT 8419</strain>
    </source>
</reference>
<protein>
    <recommendedName>
        <fullName evidence="7">Mucoidy inhibitor MuiA family protein</fullName>
    </recommendedName>
</protein>
<dbReference type="PANTHER" id="PTHR31005">
    <property type="entry name" value="DUF4139 DOMAIN-CONTAINING PROTEIN"/>
    <property type="match status" value="1"/>
</dbReference>
<accession>A0ABM9B4L2</accession>
<dbReference type="RefSeq" id="WP_238751961.1">
    <property type="nucleotide sequence ID" value="NZ_CAKLPZ010000004.1"/>
</dbReference>
<dbReference type="SUPFAM" id="SSF49464">
    <property type="entry name" value="Carboxypeptidase regulatory domain-like"/>
    <property type="match status" value="1"/>
</dbReference>
<evidence type="ECO:0000313" key="5">
    <source>
        <dbReference type="EMBL" id="CAH1002104.1"/>
    </source>
</evidence>
<feature type="signal peptide" evidence="2">
    <location>
        <begin position="1"/>
        <end position="21"/>
    </location>
</feature>
<evidence type="ECO:0000259" key="4">
    <source>
        <dbReference type="Pfam" id="PF13600"/>
    </source>
</evidence>
<comment type="caution">
    <text evidence="5">The sequence shown here is derived from an EMBL/GenBank/DDBJ whole genome shotgun (WGS) entry which is preliminary data.</text>
</comment>
<evidence type="ECO:0000256" key="1">
    <source>
        <dbReference type="SAM" id="MobiDB-lite"/>
    </source>
</evidence>
<dbReference type="Pfam" id="PF13598">
    <property type="entry name" value="DUF4139"/>
    <property type="match status" value="1"/>
</dbReference>
<gene>
    <name evidence="5" type="ORF">LEM8419_03021</name>
</gene>
<dbReference type="InterPro" id="IPR008969">
    <property type="entry name" value="CarboxyPept-like_regulatory"/>
</dbReference>
<dbReference type="InterPro" id="IPR037291">
    <property type="entry name" value="DUF4139"/>
</dbReference>
<dbReference type="EMBL" id="CAKLPZ010000004">
    <property type="protein sequence ID" value="CAH1002104.1"/>
    <property type="molecule type" value="Genomic_DNA"/>
</dbReference>
<keyword evidence="2" id="KW-0732">Signal</keyword>
<feature type="region of interest" description="Disordered" evidence="1">
    <location>
        <begin position="407"/>
        <end position="426"/>
    </location>
</feature>
<proteinExistence type="predicted"/>
<organism evidence="5 6">
    <name type="scientific">Neolewinella maritima</name>
    <dbReference type="NCBI Taxonomy" id="1383882"/>
    <lineage>
        <taxon>Bacteria</taxon>
        <taxon>Pseudomonadati</taxon>
        <taxon>Bacteroidota</taxon>
        <taxon>Saprospiria</taxon>
        <taxon>Saprospirales</taxon>
        <taxon>Lewinellaceae</taxon>
        <taxon>Neolewinella</taxon>
    </lineage>
</organism>
<dbReference type="Gene3D" id="2.60.40.1120">
    <property type="entry name" value="Carboxypeptidase-like, regulatory domain"/>
    <property type="match status" value="1"/>
</dbReference>